<gene>
    <name evidence="2" type="ORF">U9M48_032134</name>
</gene>
<evidence type="ECO:0000256" key="1">
    <source>
        <dbReference type="SAM" id="MobiDB-lite"/>
    </source>
</evidence>
<feature type="compositionally biased region" description="Basic and acidic residues" evidence="1">
    <location>
        <begin position="1"/>
        <end position="12"/>
    </location>
</feature>
<feature type="compositionally biased region" description="Basic and acidic residues" evidence="1">
    <location>
        <begin position="101"/>
        <end position="147"/>
    </location>
</feature>
<accession>A0AAQ3U425</accession>
<name>A0AAQ3U425_PASNO</name>
<keyword evidence="3" id="KW-1185">Reference proteome</keyword>
<feature type="compositionally biased region" description="Basic and acidic residues" evidence="1">
    <location>
        <begin position="576"/>
        <end position="594"/>
    </location>
</feature>
<reference evidence="2 3" key="1">
    <citation type="submission" date="2024-02" db="EMBL/GenBank/DDBJ databases">
        <title>High-quality chromosome-scale genome assembly of Pensacola bahiagrass (Paspalum notatum Flugge var. saurae).</title>
        <authorList>
            <person name="Vega J.M."/>
            <person name="Podio M."/>
            <person name="Orjuela J."/>
            <person name="Siena L.A."/>
            <person name="Pessino S.C."/>
            <person name="Combes M.C."/>
            <person name="Mariac C."/>
            <person name="Albertini E."/>
            <person name="Pupilli F."/>
            <person name="Ortiz J.P.A."/>
            <person name="Leblanc O."/>
        </authorList>
    </citation>
    <scope>NUCLEOTIDE SEQUENCE [LARGE SCALE GENOMIC DNA]</scope>
    <source>
        <strain evidence="2">R1</strain>
        <tissue evidence="2">Leaf</tissue>
    </source>
</reference>
<feature type="region of interest" description="Disordered" evidence="1">
    <location>
        <begin position="101"/>
        <end position="268"/>
    </location>
</feature>
<dbReference type="EMBL" id="CP144751">
    <property type="protein sequence ID" value="WVZ85184.1"/>
    <property type="molecule type" value="Genomic_DNA"/>
</dbReference>
<evidence type="ECO:0000313" key="3">
    <source>
        <dbReference type="Proteomes" id="UP001341281"/>
    </source>
</evidence>
<organism evidence="2 3">
    <name type="scientific">Paspalum notatum var. saurae</name>
    <dbReference type="NCBI Taxonomy" id="547442"/>
    <lineage>
        <taxon>Eukaryota</taxon>
        <taxon>Viridiplantae</taxon>
        <taxon>Streptophyta</taxon>
        <taxon>Embryophyta</taxon>
        <taxon>Tracheophyta</taxon>
        <taxon>Spermatophyta</taxon>
        <taxon>Magnoliopsida</taxon>
        <taxon>Liliopsida</taxon>
        <taxon>Poales</taxon>
        <taxon>Poaceae</taxon>
        <taxon>PACMAD clade</taxon>
        <taxon>Panicoideae</taxon>
        <taxon>Andropogonodae</taxon>
        <taxon>Paspaleae</taxon>
        <taxon>Paspalinae</taxon>
        <taxon>Paspalum</taxon>
    </lineage>
</organism>
<protein>
    <submittedName>
        <fullName evidence="2">Uncharacterized protein</fullName>
    </submittedName>
</protein>
<evidence type="ECO:0000313" key="2">
    <source>
        <dbReference type="EMBL" id="WVZ85184.1"/>
    </source>
</evidence>
<feature type="compositionally biased region" description="Basic and acidic residues" evidence="1">
    <location>
        <begin position="156"/>
        <end position="171"/>
    </location>
</feature>
<feature type="compositionally biased region" description="Low complexity" evidence="1">
    <location>
        <begin position="221"/>
        <end position="235"/>
    </location>
</feature>
<sequence length="687" mass="73646">MDDQVRKWEHSMRVLPRPTFPPYTPDASRRPQPHTLTPGDAPLLRRGGLGGPALQWPAHRRPRFPTRWGGTARALGRWGQSVAPVGPRVCGEDLLGPGLREEELLGRRPREQELLDRDPRGEERRRPRSVREGRRLRARSSRGEAAHGEVANGGERNGERPGEEERERELPPPRPCAPRLPEKGIYERLEDNSNGQMRNTRSSGQGQASDRRQSAKTTVGQAHVASSGVHSSSQARSKHLVDEPVHVIHRPSSGPRRGDGAPPELGHAASHLSPLLPLHGLPYERLHVVAAHVVIDLHADAPLGALVPAVGLLLGEKWPAHHGHAAADALQRGVPSRVSEEHPHGLVPQHRRLRAPRGQHAPPLGRGRELRRQPRGVALDEVWAHVPQEGVAGVGEPPRELGQLLVAHHRDAPEVDVDDGARRAAVQPPERRVLLLPQVGGDAHDGAVGGHVVPHRERERAHGVDGREQLGHGVQQRGVELVEGVDDDRGRLRHAGRLVDEEVEHDVVGVRGAHEAGEVAQLQVLGRAGDPVDDGVPQVAVGELLLVLERDETAVDEVAVVVVAEEAAGAGGPERGAAEAELPRGAEREGHDAVADDAGDGRAALGLGLGADARDEGLEAGQAGGHGGVAERGDVLRGVGVGEREAVVDGREAEPRRAVQRAWPPRAQVTPVVELVVDEGDVEAAGV</sequence>
<proteinExistence type="predicted"/>
<feature type="region of interest" description="Disordered" evidence="1">
    <location>
        <begin position="1"/>
        <end position="68"/>
    </location>
</feature>
<feature type="region of interest" description="Disordered" evidence="1">
    <location>
        <begin position="568"/>
        <end position="599"/>
    </location>
</feature>
<feature type="compositionally biased region" description="Basic and acidic residues" evidence="1">
    <location>
        <begin position="180"/>
        <end position="191"/>
    </location>
</feature>
<dbReference type="Proteomes" id="UP001341281">
    <property type="component" value="Chromosome 07"/>
</dbReference>
<dbReference type="AlphaFoldDB" id="A0AAQ3U425"/>
<feature type="compositionally biased region" description="Polar residues" evidence="1">
    <location>
        <begin position="192"/>
        <end position="208"/>
    </location>
</feature>